<dbReference type="RefSeq" id="WP_167012375.1">
    <property type="nucleotide sequence ID" value="NZ_VWXF01000001.1"/>
</dbReference>
<sequence>MTNLLISNQEYSDEDFKDIKQNEDEIVNTRFDNCTFTHCNFTESTFRKCSFFECEFNKCNLSLLNVSYSSFRDVTFHECKLVGIDWTRAAWSTLNFPAALNFHHSVLNDSVFFGLYLAQCSLIECKLQAVDFSEAQCEEADFSGSDLTHATFHHTRLTGANFAWAHGYNINVLNNEVKNARFTLPEAATLLTGLGIEIIDE</sequence>
<protein>
    <submittedName>
        <fullName evidence="1">Pentapeptide repeat-containing protein</fullName>
    </submittedName>
</protein>
<dbReference type="Gene3D" id="2.160.20.80">
    <property type="entry name" value="E3 ubiquitin-protein ligase SopA"/>
    <property type="match status" value="1"/>
</dbReference>
<proteinExistence type="predicted"/>
<dbReference type="EMBL" id="VWXF01000001">
    <property type="protein sequence ID" value="NIF20382.1"/>
    <property type="molecule type" value="Genomic_DNA"/>
</dbReference>
<dbReference type="InterPro" id="IPR052949">
    <property type="entry name" value="PA_immunity-related"/>
</dbReference>
<reference evidence="1 2" key="1">
    <citation type="journal article" date="2019" name="bioRxiv">
        <title>Bacteria contribute to plant secondary compound degradation in a generalist herbivore system.</title>
        <authorList>
            <person name="Francoeur C.B."/>
            <person name="Khadempour L."/>
            <person name="Moreira-Soto R.D."/>
            <person name="Gotting K."/>
            <person name="Book A.J."/>
            <person name="Pinto-Tomas A.A."/>
            <person name="Keefover-Ring K."/>
            <person name="Currie C.R."/>
        </authorList>
    </citation>
    <scope>NUCLEOTIDE SEQUENCE [LARGE SCALE GENOMIC DNA]</scope>
    <source>
        <strain evidence="1">Acro-835</strain>
    </source>
</reference>
<dbReference type="Pfam" id="PF13599">
    <property type="entry name" value="Pentapeptide_4"/>
    <property type="match status" value="2"/>
</dbReference>
<dbReference type="PANTHER" id="PTHR42999">
    <property type="entry name" value="ANTIBIOTIC RESISTANCE PROTEIN MCBG"/>
    <property type="match status" value="1"/>
</dbReference>
<comment type="caution">
    <text evidence="1">The sequence shown here is derived from an EMBL/GenBank/DDBJ whole genome shotgun (WGS) entry which is preliminary data.</text>
</comment>
<dbReference type="Proteomes" id="UP001515683">
    <property type="component" value="Unassembled WGS sequence"/>
</dbReference>
<gene>
    <name evidence="1" type="ORF">F3J40_01950</name>
</gene>
<evidence type="ECO:0000313" key="2">
    <source>
        <dbReference type="Proteomes" id="UP001515683"/>
    </source>
</evidence>
<organism evidence="1 2">
    <name type="scientific">Candidatus Pantoea multigeneris</name>
    <dbReference type="NCBI Taxonomy" id="2608357"/>
    <lineage>
        <taxon>Bacteria</taxon>
        <taxon>Pseudomonadati</taxon>
        <taxon>Pseudomonadota</taxon>
        <taxon>Gammaproteobacteria</taxon>
        <taxon>Enterobacterales</taxon>
        <taxon>Erwiniaceae</taxon>
        <taxon>Pantoea</taxon>
    </lineage>
</organism>
<dbReference type="PANTHER" id="PTHR42999:SF1">
    <property type="entry name" value="PENTAPEPTIDE REPEAT-CONTAINING PROTEIN"/>
    <property type="match status" value="1"/>
</dbReference>
<keyword evidence="2" id="KW-1185">Reference proteome</keyword>
<evidence type="ECO:0000313" key="1">
    <source>
        <dbReference type="EMBL" id="NIF20382.1"/>
    </source>
</evidence>
<dbReference type="InterPro" id="IPR001646">
    <property type="entry name" value="5peptide_repeat"/>
</dbReference>
<accession>A0ABX0R5K9</accession>
<name>A0ABX0R5K9_9GAMM</name>
<dbReference type="SUPFAM" id="SSF141571">
    <property type="entry name" value="Pentapeptide repeat-like"/>
    <property type="match status" value="1"/>
</dbReference>